<dbReference type="AlphaFoldDB" id="A0A366CUD8"/>
<accession>A0A366CUD8</accession>
<name>A0A366CUD8_9GAMM</name>
<proteinExistence type="predicted"/>
<reference evidence="1 2" key="1">
    <citation type="submission" date="2018-06" db="EMBL/GenBank/DDBJ databases">
        <title>Genomic Encyclopedia of Type Strains, Phase III (KMG-III): the genomes of soil and plant-associated and newly described type strains.</title>
        <authorList>
            <person name="Whitman W."/>
        </authorList>
    </citation>
    <scope>NUCLEOTIDE SEQUENCE [LARGE SCALE GENOMIC DNA]</scope>
    <source>
        <strain evidence="1 2">CECT 7732</strain>
    </source>
</reference>
<dbReference type="EMBL" id="QNRF01000010">
    <property type="protein sequence ID" value="RBO79896.1"/>
    <property type="molecule type" value="Genomic_DNA"/>
</dbReference>
<dbReference type="Proteomes" id="UP000252086">
    <property type="component" value="Unassembled WGS sequence"/>
</dbReference>
<protein>
    <submittedName>
        <fullName evidence="1">Uncharacterized protein</fullName>
    </submittedName>
</protein>
<gene>
    <name evidence="1" type="ORF">DFP76_11075</name>
</gene>
<dbReference type="RefSeq" id="WP_113875553.1">
    <property type="nucleotide sequence ID" value="NZ_QNRF01000010.1"/>
</dbReference>
<evidence type="ECO:0000313" key="1">
    <source>
        <dbReference type="EMBL" id="RBO79896.1"/>
    </source>
</evidence>
<keyword evidence="2" id="KW-1185">Reference proteome</keyword>
<evidence type="ECO:0000313" key="2">
    <source>
        <dbReference type="Proteomes" id="UP000252086"/>
    </source>
</evidence>
<organism evidence="1 2">
    <name type="scientific">Marinomonas aquiplantarum</name>
    <dbReference type="NCBI Taxonomy" id="491951"/>
    <lineage>
        <taxon>Bacteria</taxon>
        <taxon>Pseudomonadati</taxon>
        <taxon>Pseudomonadota</taxon>
        <taxon>Gammaproteobacteria</taxon>
        <taxon>Oceanospirillales</taxon>
        <taxon>Oceanospirillaceae</taxon>
        <taxon>Marinomonas</taxon>
    </lineage>
</organism>
<comment type="caution">
    <text evidence="1">The sequence shown here is derived from an EMBL/GenBank/DDBJ whole genome shotgun (WGS) entry which is preliminary data.</text>
</comment>
<dbReference type="OrthoDB" id="9841898at2"/>
<sequence>MFSGEETVNDQKKEAHQNARASHFSLARALSVLSCQCSNTLACFYRYGLEDTYACRHLIETQKTIDEALKDTLILSPIKPYEATLVGVMNHVNFPQASPNIETECQRHQNRIEDVPK</sequence>